<dbReference type="PROSITE" id="PS51371">
    <property type="entry name" value="CBS"/>
    <property type="match status" value="1"/>
</dbReference>
<reference evidence="3 4" key="1">
    <citation type="submission" date="2016-10" db="EMBL/GenBank/DDBJ databases">
        <authorList>
            <person name="de Groot N.N."/>
        </authorList>
    </citation>
    <scope>NUCLEOTIDE SEQUENCE [LARGE SCALE GENOMIC DNA]</scope>
    <source>
        <strain evidence="3 4">DSM 12130</strain>
    </source>
</reference>
<sequence length="184" mass="20689">MKKDGNAVFEIVIPLDQYPHLYEHEPLGDAVAKLLGQCSDDGCHLHYDELFILDSENCLVGHLSIRDILISFFPSLLSQGSSSVYAGKKEQLTDLAILLVGTSDRECQRQVDHRVGDYMTRPHRVVEGRIHPLQALEIMIKDKETTLPVVDRGMLLGAVRMMDLFRYLGPRCTLPTTGEQQPES</sequence>
<dbReference type="EMBL" id="FNJI01000021">
    <property type="protein sequence ID" value="SDP46407.1"/>
    <property type="molecule type" value="Genomic_DNA"/>
</dbReference>
<protein>
    <submittedName>
        <fullName evidence="3">CBS domain-containing protein</fullName>
    </submittedName>
</protein>
<dbReference type="Gene3D" id="3.10.580.10">
    <property type="entry name" value="CBS-domain"/>
    <property type="match status" value="1"/>
</dbReference>
<keyword evidence="4" id="KW-1185">Reference proteome</keyword>
<evidence type="ECO:0000313" key="3">
    <source>
        <dbReference type="EMBL" id="SDP46407.1"/>
    </source>
</evidence>
<dbReference type="Proteomes" id="UP000199073">
    <property type="component" value="Unassembled WGS sequence"/>
</dbReference>
<dbReference type="InterPro" id="IPR046342">
    <property type="entry name" value="CBS_dom_sf"/>
</dbReference>
<evidence type="ECO:0000313" key="4">
    <source>
        <dbReference type="Proteomes" id="UP000199073"/>
    </source>
</evidence>
<dbReference type="STRING" id="91360.SAMN05660330_02845"/>
<organism evidence="3 4">
    <name type="scientific">Desulforhopalus singaporensis</name>
    <dbReference type="NCBI Taxonomy" id="91360"/>
    <lineage>
        <taxon>Bacteria</taxon>
        <taxon>Pseudomonadati</taxon>
        <taxon>Thermodesulfobacteriota</taxon>
        <taxon>Desulfobulbia</taxon>
        <taxon>Desulfobulbales</taxon>
        <taxon>Desulfocapsaceae</taxon>
        <taxon>Desulforhopalus</taxon>
    </lineage>
</organism>
<dbReference type="SUPFAM" id="SSF54631">
    <property type="entry name" value="CBS-domain pair"/>
    <property type="match status" value="1"/>
</dbReference>
<keyword evidence="1" id="KW-0129">CBS domain</keyword>
<name>A0A1H0SX72_9BACT</name>
<accession>A0A1H0SX72</accession>
<proteinExistence type="predicted"/>
<dbReference type="AlphaFoldDB" id="A0A1H0SX72"/>
<gene>
    <name evidence="3" type="ORF">SAMN05660330_02845</name>
</gene>
<evidence type="ECO:0000259" key="2">
    <source>
        <dbReference type="PROSITE" id="PS51371"/>
    </source>
</evidence>
<evidence type="ECO:0000256" key="1">
    <source>
        <dbReference type="PROSITE-ProRule" id="PRU00703"/>
    </source>
</evidence>
<dbReference type="RefSeq" id="WP_176761242.1">
    <property type="nucleotide sequence ID" value="NZ_FNJI01000021.1"/>
</dbReference>
<feature type="domain" description="CBS" evidence="2">
    <location>
        <begin position="119"/>
        <end position="176"/>
    </location>
</feature>
<dbReference type="InterPro" id="IPR000644">
    <property type="entry name" value="CBS_dom"/>
</dbReference>
<dbReference type="Pfam" id="PF00571">
    <property type="entry name" value="CBS"/>
    <property type="match status" value="1"/>
</dbReference>